<evidence type="ECO:0000313" key="1">
    <source>
        <dbReference type="EMBL" id="KAI3795415.1"/>
    </source>
</evidence>
<reference evidence="2" key="1">
    <citation type="journal article" date="2022" name="Mol. Ecol. Resour.">
        <title>The genomes of chicory, endive, great burdock and yacon provide insights into Asteraceae palaeo-polyploidization history and plant inulin production.</title>
        <authorList>
            <person name="Fan W."/>
            <person name="Wang S."/>
            <person name="Wang H."/>
            <person name="Wang A."/>
            <person name="Jiang F."/>
            <person name="Liu H."/>
            <person name="Zhao H."/>
            <person name="Xu D."/>
            <person name="Zhang Y."/>
        </authorList>
    </citation>
    <scope>NUCLEOTIDE SEQUENCE [LARGE SCALE GENOMIC DNA]</scope>
    <source>
        <strain evidence="2">cv. Yunnan</strain>
    </source>
</reference>
<name>A0ACB9HJI7_9ASTR</name>
<dbReference type="Proteomes" id="UP001056120">
    <property type="component" value="Linkage Group LG12"/>
</dbReference>
<protein>
    <submittedName>
        <fullName evidence="1">Uncharacterized protein</fullName>
    </submittedName>
</protein>
<evidence type="ECO:0000313" key="2">
    <source>
        <dbReference type="Proteomes" id="UP001056120"/>
    </source>
</evidence>
<accession>A0ACB9HJI7</accession>
<proteinExistence type="predicted"/>
<reference evidence="1 2" key="2">
    <citation type="journal article" date="2022" name="Mol. Ecol. Resour.">
        <title>The genomes of chicory, endive, great burdock and yacon provide insights into Asteraceae paleo-polyploidization history and plant inulin production.</title>
        <authorList>
            <person name="Fan W."/>
            <person name="Wang S."/>
            <person name="Wang H."/>
            <person name="Wang A."/>
            <person name="Jiang F."/>
            <person name="Liu H."/>
            <person name="Zhao H."/>
            <person name="Xu D."/>
            <person name="Zhang Y."/>
        </authorList>
    </citation>
    <scope>NUCLEOTIDE SEQUENCE [LARGE SCALE GENOMIC DNA]</scope>
    <source>
        <strain evidence="2">cv. Yunnan</strain>
        <tissue evidence="1">Leaves</tissue>
    </source>
</reference>
<organism evidence="1 2">
    <name type="scientific">Smallanthus sonchifolius</name>
    <dbReference type="NCBI Taxonomy" id="185202"/>
    <lineage>
        <taxon>Eukaryota</taxon>
        <taxon>Viridiplantae</taxon>
        <taxon>Streptophyta</taxon>
        <taxon>Embryophyta</taxon>
        <taxon>Tracheophyta</taxon>
        <taxon>Spermatophyta</taxon>
        <taxon>Magnoliopsida</taxon>
        <taxon>eudicotyledons</taxon>
        <taxon>Gunneridae</taxon>
        <taxon>Pentapetalae</taxon>
        <taxon>asterids</taxon>
        <taxon>campanulids</taxon>
        <taxon>Asterales</taxon>
        <taxon>Asteraceae</taxon>
        <taxon>Asteroideae</taxon>
        <taxon>Heliantheae alliance</taxon>
        <taxon>Millerieae</taxon>
        <taxon>Smallanthus</taxon>
    </lineage>
</organism>
<gene>
    <name evidence="1" type="ORF">L1987_38068</name>
</gene>
<dbReference type="EMBL" id="CM042029">
    <property type="protein sequence ID" value="KAI3795415.1"/>
    <property type="molecule type" value="Genomic_DNA"/>
</dbReference>
<keyword evidence="2" id="KW-1185">Reference proteome</keyword>
<sequence>MSSMLFPELGGFPTRRRLCRQREVHPKTIQKHVHAVGHGIWERPGFGFRRIIRKPHALATEVSFKEPKRSLRVESEGQNVIMI</sequence>
<comment type="caution">
    <text evidence="1">The sequence shown here is derived from an EMBL/GenBank/DDBJ whole genome shotgun (WGS) entry which is preliminary data.</text>
</comment>